<keyword evidence="2" id="KW-1185">Reference proteome</keyword>
<proteinExistence type="predicted"/>
<dbReference type="AlphaFoldDB" id="A0A8J3VIQ8"/>
<name>A0A8J3VIQ8_9ACTN</name>
<sequence>MAEEVLLQTVDGSGATAPITLHVEATFSRVTISATNGVGTVGTVTGGDLLEALTELRRHLEDRHLLLCCQGARINVWPSGLLRQFSEGRCGYVLGARLEDGSFEVVDLLAPAPPVQAANVAQQQEFVRAFHGLT</sequence>
<dbReference type="Proteomes" id="UP000612899">
    <property type="component" value="Unassembled WGS sequence"/>
</dbReference>
<dbReference type="EMBL" id="BONY01000034">
    <property type="protein sequence ID" value="GIH07183.1"/>
    <property type="molecule type" value="Genomic_DNA"/>
</dbReference>
<protein>
    <submittedName>
        <fullName evidence="1">Uncharacterized protein</fullName>
    </submittedName>
</protein>
<accession>A0A8J3VIQ8</accession>
<gene>
    <name evidence="1" type="ORF">Rhe02_52500</name>
</gene>
<reference evidence="1" key="1">
    <citation type="submission" date="2021-01" db="EMBL/GenBank/DDBJ databases">
        <title>Whole genome shotgun sequence of Rhizocola hellebori NBRC 109834.</title>
        <authorList>
            <person name="Komaki H."/>
            <person name="Tamura T."/>
        </authorList>
    </citation>
    <scope>NUCLEOTIDE SEQUENCE</scope>
    <source>
        <strain evidence="1">NBRC 109834</strain>
    </source>
</reference>
<evidence type="ECO:0000313" key="2">
    <source>
        <dbReference type="Proteomes" id="UP000612899"/>
    </source>
</evidence>
<dbReference type="RefSeq" id="WP_203910985.1">
    <property type="nucleotide sequence ID" value="NZ_BONY01000034.1"/>
</dbReference>
<comment type="caution">
    <text evidence="1">The sequence shown here is derived from an EMBL/GenBank/DDBJ whole genome shotgun (WGS) entry which is preliminary data.</text>
</comment>
<evidence type="ECO:0000313" key="1">
    <source>
        <dbReference type="EMBL" id="GIH07183.1"/>
    </source>
</evidence>
<organism evidence="1 2">
    <name type="scientific">Rhizocola hellebori</name>
    <dbReference type="NCBI Taxonomy" id="1392758"/>
    <lineage>
        <taxon>Bacteria</taxon>
        <taxon>Bacillati</taxon>
        <taxon>Actinomycetota</taxon>
        <taxon>Actinomycetes</taxon>
        <taxon>Micromonosporales</taxon>
        <taxon>Micromonosporaceae</taxon>
        <taxon>Rhizocola</taxon>
    </lineage>
</organism>